<dbReference type="InterPro" id="IPR051044">
    <property type="entry name" value="MAG_DAG_Lipase"/>
</dbReference>
<sequence length="280" mass="30228">MSTSRVTYPVPARDGIELTLHHWRAADERAAVAYVHGLQSHAGWLSETGPEIAARGVSVFALDRRGSGSSGGPRGDLPTAGLVLNDYRRGVATIRAHTDAPLTGAGQSFGGSVLAALVADQAPLFDGVAFIAPALGQQRARLREAALAERRAEDSIDERAVPLEDRDYTDDPERLAYMAEDPLMVRRVPARTFATMVALEDRYIAAPRWSVPRIVHLAVPRTDPIIDLAAAASVLAARVPVVRSSTFGTDHHYLEFTGARRAYWDWLADTALTATIRASA</sequence>
<dbReference type="KEGG" id="tpr:Tpau_2699"/>
<accession>D5USM7</accession>
<reference evidence="3" key="1">
    <citation type="submission" date="2010-03" db="EMBL/GenBank/DDBJ databases">
        <title>The complete chromosome of Tsukamurella paurometabola DSM 20162.</title>
        <authorList>
            <consortium name="US DOE Joint Genome Institute (JGI-PGF)"/>
            <person name="Lucas S."/>
            <person name="Copeland A."/>
            <person name="Lapidus A."/>
            <person name="Glavina del Rio T."/>
            <person name="Dalin E."/>
            <person name="Tice H."/>
            <person name="Bruce D."/>
            <person name="Goodwin L."/>
            <person name="Pitluck S."/>
            <person name="Kyrpides N."/>
            <person name="Mavromatis K."/>
            <person name="Ivanova N."/>
            <person name="Mikhailova N."/>
            <person name="Munk A.C."/>
            <person name="Brettin T."/>
            <person name="Detter J.C."/>
            <person name="Tapia R."/>
            <person name="Han C."/>
            <person name="Larimer F."/>
            <person name="Land M."/>
            <person name="Hauser L."/>
            <person name="Markowitz V."/>
            <person name="Cheng J.-F."/>
            <person name="Hugenholtz P."/>
            <person name="Woyke T."/>
            <person name="Wu D."/>
            <person name="Jando M."/>
            <person name="Brambilla E."/>
            <person name="Klenk H.-P."/>
            <person name="Eisen J.A."/>
        </authorList>
    </citation>
    <scope>NUCLEOTIDE SEQUENCE [LARGE SCALE GENOMIC DNA]</scope>
    <source>
        <strain evidence="3">ATCC 8368 / DSM 20162 / CCUG 35730 / CIP 100753 / JCM 10117 / KCTC 9821 / NBRC 16120 / NCIMB 702349 / NCTC 13040</strain>
    </source>
</reference>
<dbReference type="HOGENOM" id="CLU_979742_0_0_11"/>
<evidence type="ECO:0000313" key="3">
    <source>
        <dbReference type="Proteomes" id="UP000001213"/>
    </source>
</evidence>
<name>D5USM7_TSUPD</name>
<dbReference type="RefSeq" id="WP_013127314.1">
    <property type="nucleotide sequence ID" value="NC_014158.1"/>
</dbReference>
<dbReference type="SUPFAM" id="SSF53474">
    <property type="entry name" value="alpha/beta-Hydrolases"/>
    <property type="match status" value="1"/>
</dbReference>
<evidence type="ECO:0000313" key="2">
    <source>
        <dbReference type="EMBL" id="ADG79298.1"/>
    </source>
</evidence>
<protein>
    <submittedName>
        <fullName evidence="2">Putative hydrolase</fullName>
    </submittedName>
</protein>
<keyword evidence="2" id="KW-0378">Hydrolase</keyword>
<dbReference type="Gene3D" id="3.40.50.1820">
    <property type="entry name" value="alpha/beta hydrolase"/>
    <property type="match status" value="1"/>
</dbReference>
<dbReference type="Pfam" id="PF12146">
    <property type="entry name" value="Hydrolase_4"/>
    <property type="match status" value="1"/>
</dbReference>
<dbReference type="STRING" id="521096.Tpau_2699"/>
<organism evidence="2 3">
    <name type="scientific">Tsukamurella paurometabola (strain ATCC 8368 / DSM 20162 / CCUG 35730 / CIP 100753 / JCM 10117 / KCTC 9821 / NBRC 16120 / NCIMB 702349 / NCTC 13040)</name>
    <name type="common">Corynebacterium paurometabolum</name>
    <dbReference type="NCBI Taxonomy" id="521096"/>
    <lineage>
        <taxon>Bacteria</taxon>
        <taxon>Bacillati</taxon>
        <taxon>Actinomycetota</taxon>
        <taxon>Actinomycetes</taxon>
        <taxon>Mycobacteriales</taxon>
        <taxon>Tsukamurellaceae</taxon>
        <taxon>Tsukamurella</taxon>
    </lineage>
</organism>
<feature type="domain" description="Serine aminopeptidase S33" evidence="1">
    <location>
        <begin position="28"/>
        <end position="232"/>
    </location>
</feature>
<proteinExistence type="predicted"/>
<gene>
    <name evidence="2" type="ordered locus">Tpau_2699</name>
</gene>
<dbReference type="GO" id="GO:0016787">
    <property type="term" value="F:hydrolase activity"/>
    <property type="evidence" value="ECO:0007669"/>
    <property type="project" value="UniProtKB-KW"/>
</dbReference>
<dbReference type="AlphaFoldDB" id="D5USM7"/>
<dbReference type="Proteomes" id="UP000001213">
    <property type="component" value="Chromosome"/>
</dbReference>
<dbReference type="PANTHER" id="PTHR11614">
    <property type="entry name" value="PHOSPHOLIPASE-RELATED"/>
    <property type="match status" value="1"/>
</dbReference>
<dbReference type="EMBL" id="CP001966">
    <property type="protein sequence ID" value="ADG79298.1"/>
    <property type="molecule type" value="Genomic_DNA"/>
</dbReference>
<evidence type="ECO:0000259" key="1">
    <source>
        <dbReference type="Pfam" id="PF12146"/>
    </source>
</evidence>
<dbReference type="InterPro" id="IPR022742">
    <property type="entry name" value="Hydrolase_4"/>
</dbReference>
<dbReference type="InterPro" id="IPR029058">
    <property type="entry name" value="AB_hydrolase_fold"/>
</dbReference>
<reference evidence="2 3" key="2">
    <citation type="journal article" date="2011" name="Stand. Genomic Sci.">
        <title>Complete genome sequence of Tsukamurella paurometabola type strain (no. 33).</title>
        <authorList>
            <person name="Munk A.C."/>
            <person name="Lapidus A."/>
            <person name="Lucas S."/>
            <person name="Nolan M."/>
            <person name="Tice H."/>
            <person name="Cheng J.F."/>
            <person name="Del Rio T.G."/>
            <person name="Goodwin L."/>
            <person name="Pitluck S."/>
            <person name="Liolios K."/>
            <person name="Huntemann M."/>
            <person name="Ivanova N."/>
            <person name="Mavromatis K."/>
            <person name="Mikhailova N."/>
            <person name="Pati A."/>
            <person name="Chen A."/>
            <person name="Palaniappan K."/>
            <person name="Tapia R."/>
            <person name="Han C."/>
            <person name="Land M."/>
            <person name="Hauser L."/>
            <person name="Chang Y.J."/>
            <person name="Jeffries C.D."/>
            <person name="Brettin T."/>
            <person name="Yasawong M."/>
            <person name="Brambilla E.M."/>
            <person name="Rohde M."/>
            <person name="Sikorski J."/>
            <person name="Goker M."/>
            <person name="Detter J.C."/>
            <person name="Woyke T."/>
            <person name="Bristow J."/>
            <person name="Eisen J.A."/>
            <person name="Markowitz V."/>
            <person name="Hugenholtz P."/>
            <person name="Kyrpides N.C."/>
            <person name="Klenk H.P."/>
        </authorList>
    </citation>
    <scope>NUCLEOTIDE SEQUENCE [LARGE SCALE GENOMIC DNA]</scope>
    <source>
        <strain evidence="3">ATCC 8368 / DSM 20162 / CCUG 35730 / CIP 100753 / JCM 10117 / KCTC 9821 / NBRC 16120 / NCIMB 702349 / NCTC 13040</strain>
    </source>
</reference>
<dbReference type="eggNOG" id="COG2267">
    <property type="taxonomic scope" value="Bacteria"/>
</dbReference>
<keyword evidence="3" id="KW-1185">Reference proteome</keyword>